<dbReference type="RefSeq" id="WP_209858894.1">
    <property type="nucleotide sequence ID" value="NZ_JAGGLD010000001.1"/>
</dbReference>
<accession>A0ABS4JCS7</accession>
<keyword evidence="1" id="KW-1133">Transmembrane helix</keyword>
<comment type="caution">
    <text evidence="2">The sequence shown here is derived from an EMBL/GenBank/DDBJ whole genome shotgun (WGS) entry which is preliminary data.</text>
</comment>
<feature type="transmembrane region" description="Helical" evidence="1">
    <location>
        <begin position="30"/>
        <end position="49"/>
    </location>
</feature>
<dbReference type="Proteomes" id="UP001519288">
    <property type="component" value="Unassembled WGS sequence"/>
</dbReference>
<keyword evidence="1" id="KW-0812">Transmembrane</keyword>
<protein>
    <submittedName>
        <fullName evidence="2">Uncharacterized protein</fullName>
    </submittedName>
</protein>
<evidence type="ECO:0000313" key="3">
    <source>
        <dbReference type="Proteomes" id="UP001519288"/>
    </source>
</evidence>
<reference evidence="2 3" key="1">
    <citation type="submission" date="2021-03" db="EMBL/GenBank/DDBJ databases">
        <title>Genomic Encyclopedia of Type Strains, Phase IV (KMG-IV): sequencing the most valuable type-strain genomes for metagenomic binning, comparative biology and taxonomic classification.</title>
        <authorList>
            <person name="Goeker M."/>
        </authorList>
    </citation>
    <scope>NUCLEOTIDE SEQUENCE [LARGE SCALE GENOMIC DNA]</scope>
    <source>
        <strain evidence="2 3">DSM 26806</strain>
    </source>
</reference>
<proteinExistence type="predicted"/>
<gene>
    <name evidence="2" type="ORF">J2Z69_000537</name>
</gene>
<dbReference type="EMBL" id="JAGGLD010000001">
    <property type="protein sequence ID" value="MBP1999518.1"/>
    <property type="molecule type" value="Genomic_DNA"/>
</dbReference>
<evidence type="ECO:0000313" key="2">
    <source>
        <dbReference type="EMBL" id="MBP1999518.1"/>
    </source>
</evidence>
<keyword evidence="3" id="KW-1185">Reference proteome</keyword>
<evidence type="ECO:0000256" key="1">
    <source>
        <dbReference type="SAM" id="Phobius"/>
    </source>
</evidence>
<keyword evidence="1" id="KW-0472">Membrane</keyword>
<name>A0ABS4JCS7_9BACL</name>
<organism evidence="2 3">
    <name type="scientific">Paenibacillus shirakamiensis</name>
    <dbReference type="NCBI Taxonomy" id="1265935"/>
    <lineage>
        <taxon>Bacteria</taxon>
        <taxon>Bacillati</taxon>
        <taxon>Bacillota</taxon>
        <taxon>Bacilli</taxon>
        <taxon>Bacillales</taxon>
        <taxon>Paenibacillaceae</taxon>
        <taxon>Paenibacillus</taxon>
    </lineage>
</organism>
<sequence>MSKTKNEEINEDIEPFEALFLSFSDQMNHFIVKPIFLFVVLLFLFQGLLKIPVLKPYLSSADHYEGDVLPPLNRVLEKSSRH</sequence>